<dbReference type="STRING" id="1713.GCA_000718325_00217"/>
<evidence type="ECO:0000313" key="5">
    <source>
        <dbReference type="EMBL" id="RXR36222.1"/>
    </source>
</evidence>
<dbReference type="Gene3D" id="3.40.50.1820">
    <property type="entry name" value="alpha/beta hydrolase"/>
    <property type="match status" value="1"/>
</dbReference>
<dbReference type="InterPro" id="IPR012223">
    <property type="entry name" value="TEII"/>
</dbReference>
<reference evidence="6 7" key="1">
    <citation type="submission" date="2019-01" db="EMBL/GenBank/DDBJ databases">
        <title>Oerskovia turbata Genome sequencing and assembly.</title>
        <authorList>
            <person name="Dou T."/>
        </authorList>
    </citation>
    <scope>NUCLEOTIDE SEQUENCE [LARGE SCALE GENOMIC DNA]</scope>
    <source>
        <strain evidence="5 6">JCM12123</strain>
        <strain evidence="4 7">JCM3160</strain>
    </source>
</reference>
<organism evidence="5 6">
    <name type="scientific">Oerskovia turbata</name>
    <dbReference type="NCBI Taxonomy" id="1713"/>
    <lineage>
        <taxon>Bacteria</taxon>
        <taxon>Bacillati</taxon>
        <taxon>Actinomycetota</taxon>
        <taxon>Actinomycetes</taxon>
        <taxon>Micrococcales</taxon>
        <taxon>Cellulomonadaceae</taxon>
        <taxon>Oerskovia</taxon>
    </lineage>
</organism>
<gene>
    <name evidence="4" type="ORF">EQW73_05600</name>
    <name evidence="5" type="ORF">EQW78_02825</name>
</gene>
<evidence type="ECO:0000313" key="6">
    <source>
        <dbReference type="Proteomes" id="UP000289805"/>
    </source>
</evidence>
<name>A0A4Q1L355_9CELL</name>
<sequence>MPRPRPTAPLVTDGPADAPCGDHPALRVLASPPAATWRVVVCPHAGGAASYYRRLVLARDRGVGGQAAGRRGSSAPFASAPEVVAVQYPGRETRLDEPPVQTMADLLADVAGPVRALLADDVPTVLLGHSLGASVAVRVAAGLGPGEGPDLLVVSGRAARADRPRSGGRDGDGSGVVGPGRLTARDDSALRTWITALGGTPPELLADAEFFALHARVLRADLAVHDSLGTVAAREASEIAAPLLLLAGSDDVASPPEAVAPWAERARAGVRRRVVEGGHFFVGDRAPEVVEALRVALTAVAAGTYADQVTRPTAEERWVWSREIVAADLRRLAGAGATS</sequence>
<dbReference type="Proteomes" id="UP000289805">
    <property type="component" value="Unassembled WGS sequence"/>
</dbReference>
<evidence type="ECO:0000256" key="1">
    <source>
        <dbReference type="ARBA" id="ARBA00007169"/>
    </source>
</evidence>
<protein>
    <submittedName>
        <fullName evidence="5">Thioesterase</fullName>
    </submittedName>
</protein>
<dbReference type="Proteomes" id="UP000290517">
    <property type="component" value="Unassembled WGS sequence"/>
</dbReference>
<dbReference type="PANTHER" id="PTHR11487">
    <property type="entry name" value="THIOESTERASE"/>
    <property type="match status" value="1"/>
</dbReference>
<feature type="region of interest" description="Disordered" evidence="2">
    <location>
        <begin position="158"/>
        <end position="182"/>
    </location>
</feature>
<evidence type="ECO:0000259" key="3">
    <source>
        <dbReference type="Pfam" id="PF00975"/>
    </source>
</evidence>
<dbReference type="AlphaFoldDB" id="A0A4Q1L355"/>
<dbReference type="OrthoDB" id="8480037at2"/>
<keyword evidence="7" id="KW-1185">Reference proteome</keyword>
<evidence type="ECO:0000313" key="7">
    <source>
        <dbReference type="Proteomes" id="UP000290517"/>
    </source>
</evidence>
<feature type="compositionally biased region" description="Basic and acidic residues" evidence="2">
    <location>
        <begin position="159"/>
        <end position="172"/>
    </location>
</feature>
<dbReference type="SUPFAM" id="SSF53474">
    <property type="entry name" value="alpha/beta-Hydrolases"/>
    <property type="match status" value="1"/>
</dbReference>
<evidence type="ECO:0000313" key="4">
    <source>
        <dbReference type="EMBL" id="RXR26936.1"/>
    </source>
</evidence>
<evidence type="ECO:0000256" key="2">
    <source>
        <dbReference type="SAM" id="MobiDB-lite"/>
    </source>
</evidence>
<proteinExistence type="inferred from homology"/>
<dbReference type="Pfam" id="PF00975">
    <property type="entry name" value="Thioesterase"/>
    <property type="match status" value="1"/>
</dbReference>
<dbReference type="EMBL" id="SDJR01000003">
    <property type="protein sequence ID" value="RXR26936.1"/>
    <property type="molecule type" value="Genomic_DNA"/>
</dbReference>
<dbReference type="InterPro" id="IPR029058">
    <property type="entry name" value="AB_hydrolase_fold"/>
</dbReference>
<accession>A0A4Q1L355</accession>
<dbReference type="InterPro" id="IPR001031">
    <property type="entry name" value="Thioesterase"/>
</dbReference>
<dbReference type="PANTHER" id="PTHR11487:SF0">
    <property type="entry name" value="S-ACYL FATTY ACID SYNTHASE THIOESTERASE, MEDIUM CHAIN"/>
    <property type="match status" value="1"/>
</dbReference>
<dbReference type="GO" id="GO:0008610">
    <property type="term" value="P:lipid biosynthetic process"/>
    <property type="evidence" value="ECO:0007669"/>
    <property type="project" value="TreeGrafter"/>
</dbReference>
<dbReference type="EMBL" id="SDJQ01000004">
    <property type="protein sequence ID" value="RXR36222.1"/>
    <property type="molecule type" value="Genomic_DNA"/>
</dbReference>
<comment type="similarity">
    <text evidence="1">Belongs to the thioesterase family.</text>
</comment>
<comment type="caution">
    <text evidence="5">The sequence shown here is derived from an EMBL/GenBank/DDBJ whole genome shotgun (WGS) entry which is preliminary data.</text>
</comment>
<feature type="domain" description="Thioesterase" evidence="3">
    <location>
        <begin position="39"/>
        <end position="293"/>
    </location>
</feature>